<reference evidence="7 8" key="1">
    <citation type="journal article" date="2019" name="Mol. Ecol. Resour.">
        <title>Chromosome-level genome assembly of Triplophysa tibetana, a fish adapted to the harsh high-altitude environment of the Tibetan Plateau.</title>
        <authorList>
            <person name="Yang X."/>
            <person name="Liu H."/>
            <person name="Ma Z."/>
            <person name="Zou Y."/>
            <person name="Zou M."/>
            <person name="Mao Y."/>
            <person name="Li X."/>
            <person name="Wang H."/>
            <person name="Chen T."/>
            <person name="Wang W."/>
            <person name="Yang R."/>
        </authorList>
    </citation>
    <scope>NUCLEOTIDE SEQUENCE [LARGE SCALE GENOMIC DNA]</scope>
    <source>
        <strain evidence="7">TTIB1903HZAU</strain>
        <tissue evidence="7">Muscle</tissue>
    </source>
</reference>
<dbReference type="PROSITE" id="PS00420">
    <property type="entry name" value="SRCR_1"/>
    <property type="match status" value="1"/>
</dbReference>
<dbReference type="SUPFAM" id="SSF48726">
    <property type="entry name" value="Immunoglobulin"/>
    <property type="match status" value="2"/>
</dbReference>
<dbReference type="InterPro" id="IPR001190">
    <property type="entry name" value="SRCR"/>
</dbReference>
<sequence length="490" mass="53821">MKLNHVRLCCFSGGDQVRLVSGSNRCSGRVEVYHDGRWGTVCDDSWDINDADVVCRQLGCGKAVSAHEKAHFGQGSDPIWLDDVGCSGSESSLVQCKHRGLGSHNCGHPEDAGVVCSGSIRLVGGSDSCCGRVEILHSSAWGTVCDDDWDLNDADVVCKQSNCGRAISAPHSAAFGGGIDPIWLDDVRCSGNEKVLTQCSHGGLGTHNCQHGEDAGVVCSAVSPGENIQFRCTTPNPRCQENAKFWLFRNKSSTTYSQRDFSGVTFNLTANVSHQDQYSCDYSYRNNTIRSPMSNTIEIVVVNLMQPNISLQDPYGGFVLGPLGSMVTRGHTFTITCSSEPQYPGGFFYLFNGPNITRSQSAINNTAFFILPDADYSHQGNYRCVYEVNVSSRTFQSNPSDQMLITVRGASNTYGGASHGTKDEDDENDYENVMLDDKDKCKNASCDESEEDYVNMDTDDSEQDYVDDRIRENRIMEEDECDDDIYEVIE</sequence>
<organism evidence="7 8">
    <name type="scientific">Triplophysa tibetana</name>
    <dbReference type="NCBI Taxonomy" id="1572043"/>
    <lineage>
        <taxon>Eukaryota</taxon>
        <taxon>Metazoa</taxon>
        <taxon>Chordata</taxon>
        <taxon>Craniata</taxon>
        <taxon>Vertebrata</taxon>
        <taxon>Euteleostomi</taxon>
        <taxon>Actinopterygii</taxon>
        <taxon>Neopterygii</taxon>
        <taxon>Teleostei</taxon>
        <taxon>Ostariophysi</taxon>
        <taxon>Cypriniformes</taxon>
        <taxon>Nemacheilidae</taxon>
        <taxon>Triplophysa</taxon>
    </lineage>
</organism>
<evidence type="ECO:0000256" key="2">
    <source>
        <dbReference type="ARBA" id="ARBA00022737"/>
    </source>
</evidence>
<feature type="disulfide bond" evidence="5">
    <location>
        <begin position="42"/>
        <end position="106"/>
    </location>
</feature>
<dbReference type="Pfam" id="PF00530">
    <property type="entry name" value="SRCR"/>
    <property type="match status" value="2"/>
</dbReference>
<keyword evidence="2" id="KW-0677">Repeat</keyword>
<keyword evidence="3 5" id="KW-1015">Disulfide bond</keyword>
<protein>
    <submittedName>
        <fullName evidence="7">Deleted in malignant brain tumors 1 protein</fullName>
    </submittedName>
</protein>
<dbReference type="InterPro" id="IPR003599">
    <property type="entry name" value="Ig_sub"/>
</dbReference>
<evidence type="ECO:0000256" key="1">
    <source>
        <dbReference type="ARBA" id="ARBA00022729"/>
    </source>
</evidence>
<dbReference type="PROSITE" id="PS50287">
    <property type="entry name" value="SRCR_2"/>
    <property type="match status" value="2"/>
</dbReference>
<dbReference type="Gene3D" id="2.60.40.10">
    <property type="entry name" value="Immunoglobulins"/>
    <property type="match status" value="2"/>
</dbReference>
<evidence type="ECO:0000313" key="7">
    <source>
        <dbReference type="EMBL" id="KAA0705643.1"/>
    </source>
</evidence>
<proteinExistence type="predicted"/>
<feature type="disulfide bond" evidence="5">
    <location>
        <begin position="158"/>
        <end position="219"/>
    </location>
</feature>
<evidence type="ECO:0000256" key="5">
    <source>
        <dbReference type="PROSITE-ProRule" id="PRU00196"/>
    </source>
</evidence>
<keyword evidence="8" id="KW-1185">Reference proteome</keyword>
<dbReference type="Proteomes" id="UP000324632">
    <property type="component" value="Chromosome 21"/>
</dbReference>
<comment type="caution">
    <text evidence="7">The sequence shown here is derived from an EMBL/GenBank/DDBJ whole genome shotgun (WGS) entry which is preliminary data.</text>
</comment>
<dbReference type="Gene3D" id="3.10.250.10">
    <property type="entry name" value="SRCR-like domain"/>
    <property type="match status" value="2"/>
</dbReference>
<dbReference type="AlphaFoldDB" id="A0A5A9N8I3"/>
<feature type="disulfide bond" evidence="5">
    <location>
        <begin position="86"/>
        <end position="96"/>
    </location>
</feature>
<feature type="domain" description="SRCR" evidence="6">
    <location>
        <begin position="120"/>
        <end position="220"/>
    </location>
</feature>
<dbReference type="InterPro" id="IPR013783">
    <property type="entry name" value="Ig-like_fold"/>
</dbReference>
<dbReference type="SUPFAM" id="SSF56487">
    <property type="entry name" value="SRCR-like"/>
    <property type="match status" value="2"/>
</dbReference>
<feature type="disulfide bond" evidence="5">
    <location>
        <begin position="145"/>
        <end position="209"/>
    </location>
</feature>
<feature type="disulfide bond" evidence="5">
    <location>
        <begin position="55"/>
        <end position="116"/>
    </location>
</feature>
<dbReference type="InterPro" id="IPR036772">
    <property type="entry name" value="SRCR-like_dom_sf"/>
</dbReference>
<feature type="domain" description="SRCR" evidence="6">
    <location>
        <begin position="17"/>
        <end position="117"/>
    </location>
</feature>
<keyword evidence="1" id="KW-0732">Signal</keyword>
<gene>
    <name evidence="7" type="ORF">E1301_Tti004405</name>
</gene>
<evidence type="ECO:0000256" key="3">
    <source>
        <dbReference type="ARBA" id="ARBA00023157"/>
    </source>
</evidence>
<dbReference type="SMART" id="SM00409">
    <property type="entry name" value="IG"/>
    <property type="match status" value="2"/>
</dbReference>
<dbReference type="PRINTS" id="PR00258">
    <property type="entry name" value="SPERACTRCPTR"/>
</dbReference>
<dbReference type="FunFam" id="3.10.250.10:FF:000006">
    <property type="entry name" value="neurotrypsin isoform X2"/>
    <property type="match status" value="2"/>
</dbReference>
<evidence type="ECO:0000313" key="8">
    <source>
        <dbReference type="Proteomes" id="UP000324632"/>
    </source>
</evidence>
<feature type="disulfide bond" evidence="5">
    <location>
        <begin position="189"/>
        <end position="199"/>
    </location>
</feature>
<dbReference type="PANTHER" id="PTHR48071:SF27">
    <property type="entry name" value="SCAVENGER RECEPTOR CYSTEINE-RICH TYPE 1 PROTEIN M130-LIKE"/>
    <property type="match status" value="1"/>
</dbReference>
<evidence type="ECO:0000259" key="6">
    <source>
        <dbReference type="PROSITE" id="PS50287"/>
    </source>
</evidence>
<dbReference type="EMBL" id="SOYY01000021">
    <property type="protein sequence ID" value="KAA0705643.1"/>
    <property type="molecule type" value="Genomic_DNA"/>
</dbReference>
<keyword evidence="4" id="KW-0325">Glycoprotein</keyword>
<dbReference type="GO" id="GO:0031638">
    <property type="term" value="P:zymogen activation"/>
    <property type="evidence" value="ECO:0007669"/>
    <property type="project" value="TreeGrafter"/>
</dbReference>
<dbReference type="SMART" id="SM00202">
    <property type="entry name" value="SR"/>
    <property type="match status" value="2"/>
</dbReference>
<name>A0A5A9N8I3_9TELE</name>
<dbReference type="InterPro" id="IPR036179">
    <property type="entry name" value="Ig-like_dom_sf"/>
</dbReference>
<dbReference type="GO" id="GO:0005886">
    <property type="term" value="C:plasma membrane"/>
    <property type="evidence" value="ECO:0007669"/>
    <property type="project" value="TreeGrafter"/>
</dbReference>
<dbReference type="GO" id="GO:0004252">
    <property type="term" value="F:serine-type endopeptidase activity"/>
    <property type="evidence" value="ECO:0007669"/>
    <property type="project" value="TreeGrafter"/>
</dbReference>
<dbReference type="PANTHER" id="PTHR48071">
    <property type="entry name" value="SRCR DOMAIN-CONTAINING PROTEIN"/>
    <property type="match status" value="1"/>
</dbReference>
<evidence type="ECO:0000256" key="4">
    <source>
        <dbReference type="ARBA" id="ARBA00023180"/>
    </source>
</evidence>
<accession>A0A5A9N8I3</accession>